<dbReference type="Gene3D" id="2.60.40.10">
    <property type="entry name" value="Immunoglobulins"/>
    <property type="match status" value="1"/>
</dbReference>
<dbReference type="HOGENOM" id="CLU_996097_0_0_2"/>
<dbReference type="InterPro" id="IPR013783">
    <property type="entry name" value="Ig-like_fold"/>
</dbReference>
<name>D3DYL5_METRM</name>
<gene>
    <name evidence="3" type="ordered locus">mru_0083</name>
</gene>
<dbReference type="InterPro" id="IPR008964">
    <property type="entry name" value="Invasin/intimin_cell_adhesion"/>
</dbReference>
<dbReference type="SUPFAM" id="SSF49373">
    <property type="entry name" value="Invasin/intimin cell-adhesion fragments"/>
    <property type="match status" value="1"/>
</dbReference>
<dbReference type="AlphaFoldDB" id="D3DYL5"/>
<dbReference type="eggNOG" id="arCOG02488">
    <property type="taxonomic scope" value="Archaea"/>
</dbReference>
<dbReference type="Pfam" id="PF02369">
    <property type="entry name" value="Big_1"/>
    <property type="match status" value="1"/>
</dbReference>
<dbReference type="PATRIC" id="fig|634498.28.peg.88"/>
<keyword evidence="4" id="KW-1185">Reference proteome</keyword>
<sequence>MFILKFEIKRSLIFISILAILILSIGMASASEEISDSVSTDIASEDVTSEIQTDNVEITNLDEDSSLDDADLEKDTGDKVKKAKKRINTKIIYQNMSTTAVVNEYDGRTGEYFNVTLVDEDDKPVVGELIQIGFNGRIYNRTTDSNGGAQLQINLAYSGPYTFAICYLGEDTYESSFEVAVINVAAKKMTLTVPSKSYKASAKTKTLTATLKDNKGNLIKSKQISFTVNGKTYSAKTDSKGVATVKVSLSTKKTYSFTAKFAGDKSFGAVTKTGKVTIK</sequence>
<dbReference type="InterPro" id="IPR003344">
    <property type="entry name" value="Big_1_dom"/>
</dbReference>
<comment type="similarity">
    <text evidence="1">Belongs to the intimin/invasin family.</text>
</comment>
<evidence type="ECO:0000313" key="4">
    <source>
        <dbReference type="Proteomes" id="UP000008680"/>
    </source>
</evidence>
<dbReference type="SMART" id="SM00634">
    <property type="entry name" value="BID_1"/>
    <property type="match status" value="1"/>
</dbReference>
<accession>D3DYL5</accession>
<dbReference type="KEGG" id="mru:mru_0083"/>
<dbReference type="Proteomes" id="UP000008680">
    <property type="component" value="Chromosome"/>
</dbReference>
<feature type="domain" description="Big-1" evidence="2">
    <location>
        <begin position="188"/>
        <end position="279"/>
    </location>
</feature>
<evidence type="ECO:0000259" key="2">
    <source>
        <dbReference type="PROSITE" id="PS51127"/>
    </source>
</evidence>
<dbReference type="EMBL" id="CP001719">
    <property type="protein sequence ID" value="ADC45935.1"/>
    <property type="molecule type" value="Genomic_DNA"/>
</dbReference>
<organism evidence="3 4">
    <name type="scientific">Methanobrevibacter ruminantium (strain ATCC 35063 / DSM 1093 / JCM 13430 / OCM 146 / M1)</name>
    <name type="common">Methanobacterium ruminantium</name>
    <dbReference type="NCBI Taxonomy" id="634498"/>
    <lineage>
        <taxon>Archaea</taxon>
        <taxon>Methanobacteriati</taxon>
        <taxon>Methanobacteriota</taxon>
        <taxon>Methanomada group</taxon>
        <taxon>Methanobacteria</taxon>
        <taxon>Methanobacteriales</taxon>
        <taxon>Methanobacteriaceae</taxon>
        <taxon>Methanobrevibacter</taxon>
    </lineage>
</organism>
<dbReference type="PROSITE" id="PS51127">
    <property type="entry name" value="BIG1"/>
    <property type="match status" value="1"/>
</dbReference>
<proteinExistence type="inferred from homology"/>
<reference evidence="3 4" key="1">
    <citation type="journal article" date="2010" name="PLoS ONE">
        <title>The genome sequence of the rumen methanogen Methanobrevibacter ruminantium reveals new possibilities for controlling ruminant methane emissions.</title>
        <authorList>
            <person name="Leahy S.C."/>
            <person name="Kelly W.J."/>
            <person name="Altermann E."/>
            <person name="Ronimus R.S."/>
            <person name="Yeoman C.J."/>
            <person name="Pacheco D.M."/>
            <person name="Li D."/>
            <person name="Kong Z."/>
            <person name="McTavish S."/>
            <person name="Sang C."/>
            <person name="Lambie S.C."/>
            <person name="Janssen P.H."/>
            <person name="Dey D."/>
            <person name="Attwood G.T."/>
        </authorList>
    </citation>
    <scope>NUCLEOTIDE SEQUENCE [LARGE SCALE GENOMIC DNA]</scope>
    <source>
        <strain evidence="4">ATCC 35063 / DSM 1093 / JCM 13430 / OCM 146 / M1</strain>
    </source>
</reference>
<evidence type="ECO:0000256" key="1">
    <source>
        <dbReference type="ARBA" id="ARBA00010116"/>
    </source>
</evidence>
<evidence type="ECO:0000313" key="3">
    <source>
        <dbReference type="EMBL" id="ADC45935.1"/>
    </source>
</evidence>
<protein>
    <submittedName>
        <fullName evidence="3">Adhesin-like protein</fullName>
    </submittedName>
</protein>